<keyword evidence="5" id="KW-1185">Reference proteome</keyword>
<keyword evidence="1" id="KW-0732">Signal</keyword>
<name>A0ABY7PS00_9BACT</name>
<feature type="domain" description="Secretion system C-terminal sorting" evidence="3">
    <location>
        <begin position="938"/>
        <end position="1015"/>
    </location>
</feature>
<organism evidence="4 5">
    <name type="scientific">Hymenobacter yonginensis</name>
    <dbReference type="NCBI Taxonomy" id="748197"/>
    <lineage>
        <taxon>Bacteria</taxon>
        <taxon>Pseudomonadati</taxon>
        <taxon>Bacteroidota</taxon>
        <taxon>Cytophagia</taxon>
        <taxon>Cytophagales</taxon>
        <taxon>Hymenobacteraceae</taxon>
        <taxon>Hymenobacter</taxon>
    </lineage>
</organism>
<feature type="signal peptide" evidence="1">
    <location>
        <begin position="1"/>
        <end position="28"/>
    </location>
</feature>
<dbReference type="InterPro" id="IPR026444">
    <property type="entry name" value="Secre_tail"/>
</dbReference>
<dbReference type="InterPro" id="IPR003886">
    <property type="entry name" value="NIDO_dom"/>
</dbReference>
<dbReference type="RefSeq" id="WP_270128220.1">
    <property type="nucleotide sequence ID" value="NZ_CP115396.1"/>
</dbReference>
<evidence type="ECO:0000259" key="2">
    <source>
        <dbReference type="Pfam" id="PF06119"/>
    </source>
</evidence>
<dbReference type="Proteomes" id="UP001211872">
    <property type="component" value="Chromosome"/>
</dbReference>
<evidence type="ECO:0000256" key="1">
    <source>
        <dbReference type="SAM" id="SignalP"/>
    </source>
</evidence>
<dbReference type="Pfam" id="PF18962">
    <property type="entry name" value="Por_Secre_tail"/>
    <property type="match status" value="1"/>
</dbReference>
<dbReference type="EMBL" id="CP115396">
    <property type="protein sequence ID" value="WBO85593.1"/>
    <property type="molecule type" value="Genomic_DNA"/>
</dbReference>
<gene>
    <name evidence="4" type="ORF">O9Z63_04950</name>
</gene>
<evidence type="ECO:0000259" key="3">
    <source>
        <dbReference type="Pfam" id="PF18962"/>
    </source>
</evidence>
<evidence type="ECO:0000313" key="5">
    <source>
        <dbReference type="Proteomes" id="UP001211872"/>
    </source>
</evidence>
<dbReference type="Pfam" id="PF06119">
    <property type="entry name" value="NIDO"/>
    <property type="match status" value="2"/>
</dbReference>
<dbReference type="PANTHER" id="PTHR13802:SF59">
    <property type="entry name" value="SUSHI DOMAIN-CONTAINING PROTEIN 2"/>
    <property type="match status" value="1"/>
</dbReference>
<feature type="domain" description="NIDO" evidence="2">
    <location>
        <begin position="179"/>
        <end position="254"/>
    </location>
</feature>
<proteinExistence type="predicted"/>
<sequence length="1016" mass="104912">MRIFSLALLSRWMLALCLVGTLGQQVCAQTAAPRSIDPSQLDPQYDLRKQRLIPASSRVLAATRPVPASSGAVPQLPACFEPLDSVSAPAAGGYTNLPRNDDGSSSLIPLGFTFTLFGTPYTGVYINTNGNLSFGAPVSQFSASGFPITTPMVAAFWADVDTRPSSSGSIWYKLYPDRLVVTWNRVGYYSGNTDKKNTFQIVIRANSTGITTDDVTFAYGDMQWTTGDASNGVNGFGGSLATVGANRGSNNDFIQTGRFNLNDASHPDNVNPSGVNWLDEQCISYRVFANGNLPPSATNLPLNNTITVNQGQTVSIAPQFSGPEAGQAVTLAVNTNGLCNVTSSVSSGINPVLNLSVTGAPCNVGASTISVVATDNGTPVASRQFTITVIVNPPATANGQWTGSVSTVYTDPANWANNTLPTASTDVTIPAAAVRMPVLSAAASANSFTIASGASLTIASGGTLTLNSALVNNGSCTGAGALVLSGPAQQSVGGSSPISMAGLTVGPAGAQLTGPLAVSRLLTLNGNLATNAQPLTLLSDASGTAMVVNNGSAVVSGSVTVQRYINPSQNAGAGYRHYSAPVSNTTVADLSTANYTPVVNAGYNTAPVPAAVTPFPTVFGYDESRVNATAATFDQGWFSPASLSAAMTPGVGYTVNLPASAAVDFVGTLTNGPVARTGLTRGTQPTSGWHLLGNPYPAPIDWTLATAGLSGLDNAVYVFKSSGTYAGSYSSFVNGVGDARFIAAGQGFFVRTTTAGTPGSLSLSNAARLTSYQSPDFNRPSALETRPLLQLDLVNGTQRDAATVYFEQGATTSFDAAFDAYKLTTGNVASLSLPVGSEQLSISGLPALSRADVLVPLQVRVPVSGFYQLEAAQLLNLPAGLYAYLRDAETGTSLDLVQQPVYAFRQAADATGPRFSLLLTSNRILANAATLVGQQIQLYPNPAHTTATLLLPAALRSQQGTAVLYNALGQAVRSYSWTPGSASSSQELSVSGLAQGVYTLRLTTTLGPATKRLVIE</sequence>
<dbReference type="PANTHER" id="PTHR13802">
    <property type="entry name" value="MUCIN 4-RELATED"/>
    <property type="match status" value="1"/>
</dbReference>
<reference evidence="4 5" key="1">
    <citation type="journal article" date="2011" name="Int. J. Syst. Evol. Microbiol.">
        <title>Hymenobacter yonginensis sp. nov., isolated from a mesotrophic artificial lake.</title>
        <authorList>
            <person name="Joung Y."/>
            <person name="Cho S.H."/>
            <person name="Kim H."/>
            <person name="Kim S.B."/>
            <person name="Joh K."/>
        </authorList>
    </citation>
    <scope>NUCLEOTIDE SEQUENCE [LARGE SCALE GENOMIC DNA]</scope>
    <source>
        <strain evidence="4 5">KCTC 22745</strain>
    </source>
</reference>
<evidence type="ECO:0000313" key="4">
    <source>
        <dbReference type="EMBL" id="WBO85593.1"/>
    </source>
</evidence>
<feature type="chain" id="PRO_5047548910" evidence="1">
    <location>
        <begin position="29"/>
        <end position="1016"/>
    </location>
</feature>
<dbReference type="InterPro" id="IPR051495">
    <property type="entry name" value="Epithelial_Barrier/Signaling"/>
</dbReference>
<dbReference type="NCBIfam" id="TIGR04183">
    <property type="entry name" value="Por_Secre_tail"/>
    <property type="match status" value="1"/>
</dbReference>
<protein>
    <submittedName>
        <fullName evidence="4">T9SS type A sorting domain-containing protein</fullName>
    </submittedName>
</protein>
<accession>A0ABY7PS00</accession>
<feature type="domain" description="NIDO" evidence="2">
    <location>
        <begin position="124"/>
        <end position="173"/>
    </location>
</feature>